<dbReference type="Gene3D" id="3.40.1500.20">
    <property type="match status" value="1"/>
</dbReference>
<evidence type="ECO:0008006" key="3">
    <source>
        <dbReference type="Google" id="ProtNLM"/>
    </source>
</evidence>
<dbReference type="GO" id="GO:0016636">
    <property type="term" value="F:oxidoreductase activity, acting on the CH-CH group of donors, iron-sulfur protein as acceptor"/>
    <property type="evidence" value="ECO:0007669"/>
    <property type="project" value="InterPro"/>
</dbReference>
<dbReference type="GO" id="GO:0010024">
    <property type="term" value="P:phytochromobilin biosynthetic process"/>
    <property type="evidence" value="ECO:0007669"/>
    <property type="project" value="InterPro"/>
</dbReference>
<dbReference type="InterPro" id="IPR009249">
    <property type="entry name" value="Ferredoxin-dep_bilin_Rdtase"/>
</dbReference>
<keyword evidence="2" id="KW-1185">Reference proteome</keyword>
<proteinExistence type="predicted"/>
<name>A0A1Y1IM74_KLENI</name>
<dbReference type="GO" id="GO:0050897">
    <property type="term" value="F:cobalt ion binding"/>
    <property type="evidence" value="ECO:0007669"/>
    <property type="project" value="InterPro"/>
</dbReference>
<gene>
    <name evidence="1" type="ORF">KFL_006190010</name>
</gene>
<dbReference type="AlphaFoldDB" id="A0A1Y1IM74"/>
<dbReference type="PANTHER" id="PTHR34557">
    <property type="entry name" value="PHYTOCHROMOBILIN:FERREDOXIN OXIDOREDUCTASE, CHLOROPLASTIC"/>
    <property type="match status" value="1"/>
</dbReference>
<dbReference type="Pfam" id="PF05996">
    <property type="entry name" value="Fe_bilin_red"/>
    <property type="match status" value="1"/>
</dbReference>
<dbReference type="PANTHER" id="PTHR34557:SF6">
    <property type="entry name" value="15,16-DIHYDROBILIVERDIN:FERREDOXIN OXIDOREDUCTASE"/>
    <property type="match status" value="1"/>
</dbReference>
<dbReference type="OMA" id="CASSKEY"/>
<organism evidence="1 2">
    <name type="scientific">Klebsormidium nitens</name>
    <name type="common">Green alga</name>
    <name type="synonym">Ulothrix nitens</name>
    <dbReference type="NCBI Taxonomy" id="105231"/>
    <lineage>
        <taxon>Eukaryota</taxon>
        <taxon>Viridiplantae</taxon>
        <taxon>Streptophyta</taxon>
        <taxon>Klebsormidiophyceae</taxon>
        <taxon>Klebsormidiales</taxon>
        <taxon>Klebsormidiaceae</taxon>
        <taxon>Klebsormidium</taxon>
    </lineage>
</organism>
<dbReference type="OrthoDB" id="1882595at2759"/>
<sequence length="371" mass="42066">MQADSQCHTSSVARLCVVFSRESSWLSAALLRSKTCRERQTLCSCVDKSQFAATFSSGRPPPDSRRGQKWLGRTQAQLATSEAAETERFDSQCSELVGSLDRFPDDRLQKVAHPSATPLLFLEHIQYQWKTLQERVPDLADLPLPPEIALQTSAKGKCGARVENWAFQSDTMRRVRMTYFYSGDGGQAYNCLVYPDTRFDVPLLGVDLICLGKDRILYVIDFQPLQMSDDYLEKYTAILAPVHEQYLDLIGSMSAKHFDEAQFFSKRMLFVRTADTDLFKAPHGRLFHALMEYLAAYHAVLERAVPDGSADARQAVQAAQDAYDVYSEQRDPAIGLFRSYFGHEWAESFTKDFLFPGSRRTDAKDEHFDVS</sequence>
<protein>
    <recommendedName>
        <fullName evidence="3">15,16-dihydrobiliverdin:ferredoxin oxidoreductase</fullName>
    </recommendedName>
</protein>
<reference evidence="1 2" key="1">
    <citation type="journal article" date="2014" name="Nat. Commun.">
        <title>Klebsormidium flaccidum genome reveals primary factors for plant terrestrial adaptation.</title>
        <authorList>
            <person name="Hori K."/>
            <person name="Maruyama F."/>
            <person name="Fujisawa T."/>
            <person name="Togashi T."/>
            <person name="Yamamoto N."/>
            <person name="Seo M."/>
            <person name="Sato S."/>
            <person name="Yamada T."/>
            <person name="Mori H."/>
            <person name="Tajima N."/>
            <person name="Moriyama T."/>
            <person name="Ikeuchi M."/>
            <person name="Watanabe M."/>
            <person name="Wada H."/>
            <person name="Kobayashi K."/>
            <person name="Saito M."/>
            <person name="Masuda T."/>
            <person name="Sasaki-Sekimoto Y."/>
            <person name="Mashiguchi K."/>
            <person name="Awai K."/>
            <person name="Shimojima M."/>
            <person name="Masuda S."/>
            <person name="Iwai M."/>
            <person name="Nobusawa T."/>
            <person name="Narise T."/>
            <person name="Kondo S."/>
            <person name="Saito H."/>
            <person name="Sato R."/>
            <person name="Murakawa M."/>
            <person name="Ihara Y."/>
            <person name="Oshima-Yamada Y."/>
            <person name="Ohtaka K."/>
            <person name="Satoh M."/>
            <person name="Sonobe K."/>
            <person name="Ishii M."/>
            <person name="Ohtani R."/>
            <person name="Kanamori-Sato M."/>
            <person name="Honoki R."/>
            <person name="Miyazaki D."/>
            <person name="Mochizuki H."/>
            <person name="Umetsu J."/>
            <person name="Higashi K."/>
            <person name="Shibata D."/>
            <person name="Kamiya Y."/>
            <person name="Sato N."/>
            <person name="Nakamura Y."/>
            <person name="Tabata S."/>
            <person name="Ida S."/>
            <person name="Kurokawa K."/>
            <person name="Ohta H."/>
        </authorList>
    </citation>
    <scope>NUCLEOTIDE SEQUENCE [LARGE SCALE GENOMIC DNA]</scope>
    <source>
        <strain evidence="1 2">NIES-2285</strain>
    </source>
</reference>
<dbReference type="Proteomes" id="UP000054558">
    <property type="component" value="Unassembled WGS sequence"/>
</dbReference>
<evidence type="ECO:0000313" key="2">
    <source>
        <dbReference type="Proteomes" id="UP000054558"/>
    </source>
</evidence>
<accession>A0A1Y1IM74</accession>
<dbReference type="EMBL" id="DF237568">
    <property type="protein sequence ID" value="GAQ90251.1"/>
    <property type="molecule type" value="Genomic_DNA"/>
</dbReference>
<evidence type="ECO:0000313" key="1">
    <source>
        <dbReference type="EMBL" id="GAQ90251.1"/>
    </source>
</evidence>